<reference evidence="2" key="1">
    <citation type="submission" date="2018-01" db="EMBL/GenBank/DDBJ databases">
        <authorList>
            <person name="Peeters C."/>
        </authorList>
    </citation>
    <scope>NUCLEOTIDE SEQUENCE [LARGE SCALE GENOMIC DNA]</scope>
</reference>
<organism evidence="1 2">
    <name type="scientific">Caballeronia novacaledonica</name>
    <dbReference type="NCBI Taxonomy" id="1544861"/>
    <lineage>
        <taxon>Bacteria</taxon>
        <taxon>Pseudomonadati</taxon>
        <taxon>Pseudomonadota</taxon>
        <taxon>Betaproteobacteria</taxon>
        <taxon>Burkholderiales</taxon>
        <taxon>Burkholderiaceae</taxon>
        <taxon>Caballeronia</taxon>
    </lineage>
</organism>
<gene>
    <name evidence="1" type="ORF">NOV72_05013</name>
</gene>
<evidence type="ECO:0000313" key="1">
    <source>
        <dbReference type="EMBL" id="SPB17810.1"/>
    </source>
</evidence>
<evidence type="ECO:0000313" key="2">
    <source>
        <dbReference type="Proteomes" id="UP000238169"/>
    </source>
</evidence>
<dbReference type="Proteomes" id="UP000238169">
    <property type="component" value="Unassembled WGS sequence"/>
</dbReference>
<keyword evidence="2" id="KW-1185">Reference proteome</keyword>
<dbReference type="EMBL" id="OGTP01000023">
    <property type="protein sequence ID" value="SPB17810.1"/>
    <property type="molecule type" value="Genomic_DNA"/>
</dbReference>
<proteinExistence type="predicted"/>
<protein>
    <submittedName>
        <fullName evidence="1">Uncharacterized protein</fullName>
    </submittedName>
</protein>
<sequence>MFLKQYLSKGFERHPEMLNLFIFRWSSQWSQLVTWDG</sequence>
<dbReference type="AlphaFoldDB" id="A0A2U3IC72"/>
<name>A0A2U3IC72_9BURK</name>
<accession>A0A2U3IC72</accession>